<organism evidence="1 2">
    <name type="scientific">Vibrio crassostreae</name>
    <dbReference type="NCBI Taxonomy" id="246167"/>
    <lineage>
        <taxon>Bacteria</taxon>
        <taxon>Pseudomonadati</taxon>
        <taxon>Pseudomonadota</taxon>
        <taxon>Gammaproteobacteria</taxon>
        <taxon>Vibrionales</taxon>
        <taxon>Vibrionaceae</taxon>
        <taxon>Vibrio</taxon>
    </lineage>
</organism>
<evidence type="ECO:0000313" key="2">
    <source>
        <dbReference type="Proteomes" id="UP000049077"/>
    </source>
</evidence>
<comment type="caution">
    <text evidence="1">The sequence shown here is derived from an EMBL/GenBank/DDBJ whole genome shotgun (WGS) entry which is preliminary data.</text>
</comment>
<reference evidence="1 2" key="1">
    <citation type="submission" date="2014-06" db="EMBL/GenBank/DDBJ databases">
        <authorList>
            <person name="Le Roux F."/>
        </authorList>
    </citation>
    <scope>NUCLEOTIDE SEQUENCE [LARGE SCALE GENOMIC DNA]</scope>
    <source>
        <strain evidence="1 2">J5-4</strain>
    </source>
</reference>
<evidence type="ECO:0000313" key="1">
    <source>
        <dbReference type="EMBL" id="CDT34267.1"/>
    </source>
</evidence>
<dbReference type="Proteomes" id="UP000049077">
    <property type="component" value="Unassembled WGS sequence"/>
</dbReference>
<protein>
    <submittedName>
        <fullName evidence="1">Uncharacterized protein</fullName>
    </submittedName>
</protein>
<dbReference type="EMBL" id="CCJX01000103">
    <property type="protein sequence ID" value="CDT34267.1"/>
    <property type="molecule type" value="Genomic_DNA"/>
</dbReference>
<accession>A0ABP1WUL2</accession>
<name>A0ABP1WUL2_9VIBR</name>
<keyword evidence="2" id="KW-1185">Reference proteome</keyword>
<gene>
    <name evidence="1" type="ORF">VCR4J5_200231</name>
</gene>
<proteinExistence type="predicted"/>
<sequence>MLLPKSLTRAGLELSQQGHYGLGGVGE</sequence>